<feature type="transmembrane region" description="Helical" evidence="6">
    <location>
        <begin position="6"/>
        <end position="24"/>
    </location>
</feature>
<evidence type="ECO:0000256" key="4">
    <source>
        <dbReference type="ARBA" id="ARBA00022989"/>
    </source>
</evidence>
<dbReference type="OrthoDB" id="9769862at2"/>
<dbReference type="InterPro" id="IPR044550">
    <property type="entry name" value="WzxE"/>
</dbReference>
<feature type="transmembrane region" description="Helical" evidence="6">
    <location>
        <begin position="363"/>
        <end position="384"/>
    </location>
</feature>
<keyword evidence="5 6" id="KW-0472">Membrane</keyword>
<sequence>MTLIKTSILSFIATFFRLLSGLVINKAIALYIGPAGLATIGQFQNFTQVVLTLAQGGINNGVTKYNAELMAENKNISVLNSTAIRISISASVFVGTLMIIFATYLSEYIFKNSEYGYVFIIFGITIVFFVLNQLLLSILNGLKEIRTFIGINISQSVYSLFFTSLAIFFGGLNGALIAMVTNQSMIFLSVLWRLRKHAIIKFDLFKEMFDHKTAKSLIKYSLMTFTTVAAVPITNFILRNYIGNHIGWQQAGYWQAIWYISSMYLMVITTALNIYYLPRLSEIKEKRELRVELINGYKIIFPIVIMSALMIYAIKEYITFILFSKDFLPMIELFRWQLVGDVLKIAAWLLSYLMLAKAMVKEFIVTEILFSISFILISILFINIYGLVGITYGFAVNYLLYLFAMFVLLRHKIIN</sequence>
<dbReference type="PANTHER" id="PTHR30250:SF30">
    <property type="entry name" value="LIPID III FLIPPASE"/>
    <property type="match status" value="1"/>
</dbReference>
<evidence type="ECO:0000256" key="2">
    <source>
        <dbReference type="ARBA" id="ARBA00022475"/>
    </source>
</evidence>
<keyword evidence="8" id="KW-1185">Reference proteome</keyword>
<feature type="transmembrane region" description="Helical" evidence="6">
    <location>
        <begin position="148"/>
        <end position="169"/>
    </location>
</feature>
<dbReference type="STRING" id="880157.AB204_18640"/>
<feature type="transmembrane region" description="Helical" evidence="6">
    <location>
        <begin position="175"/>
        <end position="195"/>
    </location>
</feature>
<feature type="transmembrane region" description="Helical" evidence="6">
    <location>
        <begin position="390"/>
        <end position="409"/>
    </location>
</feature>
<comment type="subcellular location">
    <subcellularLocation>
        <location evidence="1">Cell membrane</location>
        <topology evidence="1">Multi-pass membrane protein</topology>
    </subcellularLocation>
</comment>
<dbReference type="EMBL" id="LFCV01000159">
    <property type="protein sequence ID" value="KMJ43655.1"/>
    <property type="molecule type" value="Genomic_DNA"/>
</dbReference>
<feature type="transmembrane region" description="Helical" evidence="6">
    <location>
        <begin position="117"/>
        <end position="136"/>
    </location>
</feature>
<evidence type="ECO:0000256" key="5">
    <source>
        <dbReference type="ARBA" id="ARBA00023136"/>
    </source>
</evidence>
<dbReference type="Proteomes" id="UP000036277">
    <property type="component" value="Unassembled WGS sequence"/>
</dbReference>
<feature type="transmembrane region" description="Helical" evidence="6">
    <location>
        <begin position="216"/>
        <end position="237"/>
    </location>
</feature>
<feature type="transmembrane region" description="Helical" evidence="6">
    <location>
        <begin position="334"/>
        <end position="356"/>
    </location>
</feature>
<organism evidence="7 8">
    <name type="scientific">Xenorhabdus khoisanae</name>
    <dbReference type="NCBI Taxonomy" id="880157"/>
    <lineage>
        <taxon>Bacteria</taxon>
        <taxon>Pseudomonadati</taxon>
        <taxon>Pseudomonadota</taxon>
        <taxon>Gammaproteobacteria</taxon>
        <taxon>Enterobacterales</taxon>
        <taxon>Morganellaceae</taxon>
        <taxon>Xenorhabdus</taxon>
    </lineage>
</organism>
<feature type="transmembrane region" description="Helical" evidence="6">
    <location>
        <begin position="83"/>
        <end position="105"/>
    </location>
</feature>
<protein>
    <submittedName>
        <fullName evidence="7">Lipopolysaccharide biosynthesis protein</fullName>
    </submittedName>
</protein>
<gene>
    <name evidence="7" type="ORF">AB204_18640</name>
</gene>
<dbReference type="GO" id="GO:0009246">
    <property type="term" value="P:enterobacterial common antigen biosynthetic process"/>
    <property type="evidence" value="ECO:0007669"/>
    <property type="project" value="InterPro"/>
</dbReference>
<dbReference type="PATRIC" id="fig|880157.4.peg.4009"/>
<dbReference type="InterPro" id="IPR050833">
    <property type="entry name" value="Poly_Biosynth_Transport"/>
</dbReference>
<evidence type="ECO:0000256" key="6">
    <source>
        <dbReference type="SAM" id="Phobius"/>
    </source>
</evidence>
<dbReference type="RefSeq" id="WP_047964873.1">
    <property type="nucleotide sequence ID" value="NZ_CAWMBG010000159.1"/>
</dbReference>
<feature type="transmembrane region" description="Helical" evidence="6">
    <location>
        <begin position="297"/>
        <end position="314"/>
    </location>
</feature>
<feature type="transmembrane region" description="Helical" evidence="6">
    <location>
        <begin position="257"/>
        <end position="276"/>
    </location>
</feature>
<accession>A0A0J5IKG1</accession>
<dbReference type="AlphaFoldDB" id="A0A0J5IKG1"/>
<evidence type="ECO:0000313" key="8">
    <source>
        <dbReference type="Proteomes" id="UP000036277"/>
    </source>
</evidence>
<name>A0A0J5IKG1_9GAMM</name>
<dbReference type="Pfam" id="PF01943">
    <property type="entry name" value="Polysacc_synt"/>
    <property type="match status" value="1"/>
</dbReference>
<evidence type="ECO:0000256" key="3">
    <source>
        <dbReference type="ARBA" id="ARBA00022692"/>
    </source>
</evidence>
<dbReference type="PANTHER" id="PTHR30250">
    <property type="entry name" value="PST FAMILY PREDICTED COLANIC ACID TRANSPORTER"/>
    <property type="match status" value="1"/>
</dbReference>
<evidence type="ECO:0000313" key="7">
    <source>
        <dbReference type="EMBL" id="KMJ43655.1"/>
    </source>
</evidence>
<evidence type="ECO:0000256" key="1">
    <source>
        <dbReference type="ARBA" id="ARBA00004651"/>
    </source>
</evidence>
<dbReference type="InterPro" id="IPR002797">
    <property type="entry name" value="Polysacc_synth"/>
</dbReference>
<keyword evidence="2" id="KW-1003">Cell membrane</keyword>
<comment type="caution">
    <text evidence="7">The sequence shown here is derived from an EMBL/GenBank/DDBJ whole genome shotgun (WGS) entry which is preliminary data.</text>
</comment>
<reference evidence="7 8" key="1">
    <citation type="submission" date="2015-06" db="EMBL/GenBank/DDBJ databases">
        <title>Draft Whole-Genome Sequence of the Entomopathogenic Bacterium Xenorhabdus khoisanae.</title>
        <authorList>
            <person name="Naidoo S."/>
            <person name="Featherston J."/>
            <person name="Gray V.M."/>
        </authorList>
    </citation>
    <scope>NUCLEOTIDE SEQUENCE [LARGE SCALE GENOMIC DNA]</scope>
    <source>
        <strain evidence="7 8">MCB</strain>
    </source>
</reference>
<dbReference type="CDD" id="cd13125">
    <property type="entry name" value="MATE_like_10"/>
    <property type="match status" value="1"/>
</dbReference>
<keyword evidence="4 6" id="KW-1133">Transmembrane helix</keyword>
<keyword evidence="3 6" id="KW-0812">Transmembrane</keyword>
<proteinExistence type="predicted"/>
<dbReference type="GO" id="GO:0005886">
    <property type="term" value="C:plasma membrane"/>
    <property type="evidence" value="ECO:0007669"/>
    <property type="project" value="UniProtKB-SubCell"/>
</dbReference>